<dbReference type="AlphaFoldDB" id="A0A3A9VST9"/>
<dbReference type="EMBL" id="RBDY01000038">
    <property type="protein sequence ID" value="RKN14520.1"/>
    <property type="molecule type" value="Genomic_DNA"/>
</dbReference>
<keyword evidence="1" id="KW-0472">Membrane</keyword>
<protein>
    <recommendedName>
        <fullName evidence="6">NACHT domain-containing protein</fullName>
    </recommendedName>
</protein>
<feature type="transmembrane region" description="Helical" evidence="1">
    <location>
        <begin position="619"/>
        <end position="638"/>
    </location>
</feature>
<dbReference type="Proteomes" id="UP000275024">
    <property type="component" value="Unassembled WGS sequence"/>
</dbReference>
<evidence type="ECO:0000313" key="3">
    <source>
        <dbReference type="EMBL" id="RKN14520.1"/>
    </source>
</evidence>
<feature type="transmembrane region" description="Helical" evidence="1">
    <location>
        <begin position="445"/>
        <end position="467"/>
    </location>
</feature>
<dbReference type="Gene3D" id="3.40.50.300">
    <property type="entry name" value="P-loop containing nucleotide triphosphate hydrolases"/>
    <property type="match status" value="1"/>
</dbReference>
<dbReference type="RefSeq" id="WP_120700243.1">
    <property type="nucleotide sequence ID" value="NZ_RBDX01000039.1"/>
</dbReference>
<evidence type="ECO:0000256" key="1">
    <source>
        <dbReference type="SAM" id="Phobius"/>
    </source>
</evidence>
<proteinExistence type="predicted"/>
<keyword evidence="4" id="KW-1185">Reference proteome</keyword>
<name>A0A3A9VST9_9ACTN</name>
<accession>A0A3A9VST9</accession>
<evidence type="ECO:0008006" key="6">
    <source>
        <dbReference type="Google" id="ProtNLM"/>
    </source>
</evidence>
<keyword evidence="1" id="KW-1133">Transmembrane helix</keyword>
<feature type="transmembrane region" description="Helical" evidence="1">
    <location>
        <begin position="552"/>
        <end position="570"/>
    </location>
</feature>
<feature type="transmembrane region" description="Helical" evidence="1">
    <location>
        <begin position="410"/>
        <end position="433"/>
    </location>
</feature>
<feature type="transmembrane region" description="Helical" evidence="1">
    <location>
        <begin position="650"/>
        <end position="676"/>
    </location>
</feature>
<feature type="transmembrane region" description="Helical" evidence="1">
    <location>
        <begin position="576"/>
        <end position="599"/>
    </location>
</feature>
<dbReference type="OrthoDB" id="419058at2"/>
<sequence length="725" mass="78676">MGKPPARNLVSGHVRNVVQADQIHGSIHFSDRLRGAARERSRRSAESVSAADALADAVAKEWDDAVRDRRLYPSVDVRWSWRRRPARGPAVGAPFEPLPFADLPARPTWEKGGGLADLLPVFADLRSGRLVVLGDEGSGKSTAAILTVRQALAERRKLTDPDRRLSFPVPVLLSFTGWERDRRHLNDWLVGQLETRYPFLRRRAFGREAARRLVDDGRIALFLDGFDEMAPELGKAALEAIDRSATYRVAIFSRTEKFEAIRAGHLRGAAELGMLPVRPEDAVAYLSHCHGGQGPEPWKRLLSHLAEAPHGDLARALDSPLMVALVCESFPDPTVPDLLTRGRFTGRERVLDDLLRRRVDMAYRPRPGPSLVRHESAKARRWLSHMAAEMTRRGTYSLDWRRLHWWTSPLPRIAVVAAIGACVSAPCGALIFGPGDYRAMGHTGPGFGAGYVGALGLVFGLLVAAASESRDPRSARLGRFLTRGTPRRRTNPVVGLLIGLAVAIAVGNQSLYPWGLAAGLAVGTLAAFDAARVHPDPGRTVWSRLRALCSRVALRTGCAAGMAIGLAYGFTKHLGYGLTAGIVGGFAFGAIVGAARLSLRASTPADPGTSWTRDLRSSIAFGAVAGLCLGLAFGYGNARVAGWEAGVISAIGHAIPIGLASMTAVSDTVRTILVFFQLRARGLFPIRGMRFLRDAHERGILRAEGTTYQFRHARLQDRLAADDAD</sequence>
<dbReference type="Proteomes" id="UP000268652">
    <property type="component" value="Unassembled WGS sequence"/>
</dbReference>
<gene>
    <name evidence="3" type="ORF">D7318_29185</name>
    <name evidence="2" type="ORF">D7319_29235</name>
</gene>
<feature type="transmembrane region" description="Helical" evidence="1">
    <location>
        <begin position="512"/>
        <end position="531"/>
    </location>
</feature>
<reference evidence="4 5" key="1">
    <citation type="submission" date="2018-09" db="EMBL/GenBank/DDBJ databases">
        <title>Streptomyces sp. nov. DS1-2, an endophytic actinomycete isolated from roots of Dendrobium scabrilingue.</title>
        <authorList>
            <person name="Kuncharoen N."/>
            <person name="Kudo T."/>
            <person name="Ohkuma M."/>
            <person name="Yuki M."/>
            <person name="Tanasupawat S."/>
        </authorList>
    </citation>
    <scope>NUCLEOTIDE SEQUENCE [LARGE SCALE GENOMIC DNA]</scope>
    <source>
        <strain evidence="2 5">AZ1-7</strain>
        <strain evidence="3 4">DS1-2</strain>
    </source>
</reference>
<dbReference type="EMBL" id="RBDX01000039">
    <property type="protein sequence ID" value="RKN04151.1"/>
    <property type="molecule type" value="Genomic_DNA"/>
</dbReference>
<evidence type="ECO:0000313" key="2">
    <source>
        <dbReference type="EMBL" id="RKN04151.1"/>
    </source>
</evidence>
<feature type="transmembrane region" description="Helical" evidence="1">
    <location>
        <begin position="488"/>
        <end position="506"/>
    </location>
</feature>
<evidence type="ECO:0000313" key="4">
    <source>
        <dbReference type="Proteomes" id="UP000268652"/>
    </source>
</evidence>
<comment type="caution">
    <text evidence="2">The sequence shown here is derived from an EMBL/GenBank/DDBJ whole genome shotgun (WGS) entry which is preliminary data.</text>
</comment>
<evidence type="ECO:0000313" key="5">
    <source>
        <dbReference type="Proteomes" id="UP000275024"/>
    </source>
</evidence>
<organism evidence="2 5">
    <name type="scientific">Streptomyces radicis</name>
    <dbReference type="NCBI Taxonomy" id="1750517"/>
    <lineage>
        <taxon>Bacteria</taxon>
        <taxon>Bacillati</taxon>
        <taxon>Actinomycetota</taxon>
        <taxon>Actinomycetes</taxon>
        <taxon>Kitasatosporales</taxon>
        <taxon>Streptomycetaceae</taxon>
        <taxon>Streptomyces</taxon>
    </lineage>
</organism>
<keyword evidence="1" id="KW-0812">Transmembrane</keyword>
<dbReference type="InterPro" id="IPR027417">
    <property type="entry name" value="P-loop_NTPase"/>
</dbReference>